<gene>
    <name evidence="1" type="ORF">VKT23_005057</name>
</gene>
<proteinExistence type="predicted"/>
<protein>
    <submittedName>
        <fullName evidence="1">Uncharacterized protein</fullName>
    </submittedName>
</protein>
<evidence type="ECO:0000313" key="2">
    <source>
        <dbReference type="Proteomes" id="UP001498398"/>
    </source>
</evidence>
<keyword evidence="2" id="KW-1185">Reference proteome</keyword>
<name>A0ABR1JSV3_9AGAR</name>
<dbReference type="Proteomes" id="UP001498398">
    <property type="component" value="Unassembled WGS sequence"/>
</dbReference>
<accession>A0ABR1JSV3</accession>
<reference evidence="1 2" key="1">
    <citation type="submission" date="2024-01" db="EMBL/GenBank/DDBJ databases">
        <title>A draft genome for the cacao thread blight pathogen Marasmiellus scandens.</title>
        <authorList>
            <person name="Baruah I.K."/>
            <person name="Leung J."/>
            <person name="Bukari Y."/>
            <person name="Amoako-Attah I."/>
            <person name="Meinhardt L.W."/>
            <person name="Bailey B.A."/>
            <person name="Cohen S.P."/>
        </authorList>
    </citation>
    <scope>NUCLEOTIDE SEQUENCE [LARGE SCALE GENOMIC DNA]</scope>
    <source>
        <strain evidence="1 2">GH-19</strain>
    </source>
</reference>
<evidence type="ECO:0000313" key="1">
    <source>
        <dbReference type="EMBL" id="KAK7466331.1"/>
    </source>
</evidence>
<comment type="caution">
    <text evidence="1">The sequence shown here is derived from an EMBL/GenBank/DDBJ whole genome shotgun (WGS) entry which is preliminary data.</text>
</comment>
<dbReference type="EMBL" id="JBANRG010000005">
    <property type="protein sequence ID" value="KAK7466331.1"/>
    <property type="molecule type" value="Genomic_DNA"/>
</dbReference>
<sequence length="243" mass="27063">MASRRNLVSTSQPFWVNSISRPLLWPSQAAWGTVKLCWAIFQTLGGTRPQRYTGGLLPFLFPCTVGDTAASHLKLQQTAVDAVYAQIPSYHDNFAKTTSSELDTEDEICLYEPVQIPLSGLRISIKSLGLGGYLSMQTCKLEFKPLARMERRKTARSEGLQDTIYDTEAMKKELSLEQKPGVLLGVHCILLAVHVISTLFHHTSQQFMVSPYDPLASKWRQSSVSTRTSRTYADGTGKFKSKG</sequence>
<organism evidence="1 2">
    <name type="scientific">Marasmiellus scandens</name>
    <dbReference type="NCBI Taxonomy" id="2682957"/>
    <lineage>
        <taxon>Eukaryota</taxon>
        <taxon>Fungi</taxon>
        <taxon>Dikarya</taxon>
        <taxon>Basidiomycota</taxon>
        <taxon>Agaricomycotina</taxon>
        <taxon>Agaricomycetes</taxon>
        <taxon>Agaricomycetidae</taxon>
        <taxon>Agaricales</taxon>
        <taxon>Marasmiineae</taxon>
        <taxon>Omphalotaceae</taxon>
        <taxon>Marasmiellus</taxon>
    </lineage>
</organism>